<dbReference type="OrthoDB" id="2410195at2759"/>
<accession>A0A6A5VZS0</accession>
<dbReference type="SUPFAM" id="SSF53335">
    <property type="entry name" value="S-adenosyl-L-methionine-dependent methyltransferases"/>
    <property type="match status" value="1"/>
</dbReference>
<evidence type="ECO:0000256" key="1">
    <source>
        <dbReference type="ARBA" id="ARBA00022603"/>
    </source>
</evidence>
<proteinExistence type="predicted"/>
<dbReference type="InterPro" id="IPR016461">
    <property type="entry name" value="COMT-like"/>
</dbReference>
<dbReference type="EMBL" id="ML976660">
    <property type="protein sequence ID" value="KAF1978637.1"/>
    <property type="molecule type" value="Genomic_DNA"/>
</dbReference>
<feature type="domain" description="O-methyltransferase C-terminal" evidence="4">
    <location>
        <begin position="8"/>
        <end position="109"/>
    </location>
</feature>
<dbReference type="GO" id="GO:0032259">
    <property type="term" value="P:methylation"/>
    <property type="evidence" value="ECO:0007669"/>
    <property type="project" value="UniProtKB-KW"/>
</dbReference>
<evidence type="ECO:0000256" key="3">
    <source>
        <dbReference type="ARBA" id="ARBA00022691"/>
    </source>
</evidence>
<evidence type="ECO:0000313" key="5">
    <source>
        <dbReference type="EMBL" id="KAF1978637.1"/>
    </source>
</evidence>
<dbReference type="GO" id="GO:0008171">
    <property type="term" value="F:O-methyltransferase activity"/>
    <property type="evidence" value="ECO:0007669"/>
    <property type="project" value="InterPro"/>
</dbReference>
<keyword evidence="3" id="KW-0949">S-adenosyl-L-methionine</keyword>
<reference evidence="5" key="1">
    <citation type="journal article" date="2020" name="Stud. Mycol.">
        <title>101 Dothideomycetes genomes: a test case for predicting lifestyles and emergence of pathogens.</title>
        <authorList>
            <person name="Haridas S."/>
            <person name="Albert R."/>
            <person name="Binder M."/>
            <person name="Bloem J."/>
            <person name="Labutti K."/>
            <person name="Salamov A."/>
            <person name="Andreopoulos B."/>
            <person name="Baker S."/>
            <person name="Barry K."/>
            <person name="Bills G."/>
            <person name="Bluhm B."/>
            <person name="Cannon C."/>
            <person name="Castanera R."/>
            <person name="Culley D."/>
            <person name="Daum C."/>
            <person name="Ezra D."/>
            <person name="Gonzalez J."/>
            <person name="Henrissat B."/>
            <person name="Kuo A."/>
            <person name="Liang C."/>
            <person name="Lipzen A."/>
            <person name="Lutzoni F."/>
            <person name="Magnuson J."/>
            <person name="Mondo S."/>
            <person name="Nolan M."/>
            <person name="Ohm R."/>
            <person name="Pangilinan J."/>
            <person name="Park H.-J."/>
            <person name="Ramirez L."/>
            <person name="Alfaro M."/>
            <person name="Sun H."/>
            <person name="Tritt A."/>
            <person name="Yoshinaga Y."/>
            <person name="Zwiers L.-H."/>
            <person name="Turgeon B."/>
            <person name="Goodwin S."/>
            <person name="Spatafora J."/>
            <person name="Crous P."/>
            <person name="Grigoriev I."/>
        </authorList>
    </citation>
    <scope>NUCLEOTIDE SEQUENCE</scope>
    <source>
        <strain evidence="5">CBS 107.79</strain>
    </source>
</reference>
<feature type="non-terminal residue" evidence="5">
    <location>
        <position position="1"/>
    </location>
</feature>
<keyword evidence="2 5" id="KW-0808">Transferase</keyword>
<sequence length="120" mass="13793">DIPATLESAVEVEGLEFHAHGVFEEQPIKGVKFYYLRHILHDWMDEDSIRTLKAIVPAMGTKSRVVIDEIVLHDEKMHRTTNLCVVDFTMMASLGGVERTMTAWTHLLYKSSRYTDTTLR</sequence>
<name>A0A6A5VZS0_9PLEO</name>
<dbReference type="InterPro" id="IPR001077">
    <property type="entry name" value="COMT_C"/>
</dbReference>
<dbReference type="PROSITE" id="PS51683">
    <property type="entry name" value="SAM_OMT_II"/>
    <property type="match status" value="1"/>
</dbReference>
<evidence type="ECO:0000259" key="4">
    <source>
        <dbReference type="Pfam" id="PF00891"/>
    </source>
</evidence>
<dbReference type="Pfam" id="PF00891">
    <property type="entry name" value="Methyltransf_2"/>
    <property type="match status" value="1"/>
</dbReference>
<dbReference type="Proteomes" id="UP000800036">
    <property type="component" value="Unassembled WGS sequence"/>
</dbReference>
<evidence type="ECO:0000313" key="6">
    <source>
        <dbReference type="Proteomes" id="UP000800036"/>
    </source>
</evidence>
<organism evidence="5 6">
    <name type="scientific">Bimuria novae-zelandiae CBS 107.79</name>
    <dbReference type="NCBI Taxonomy" id="1447943"/>
    <lineage>
        <taxon>Eukaryota</taxon>
        <taxon>Fungi</taxon>
        <taxon>Dikarya</taxon>
        <taxon>Ascomycota</taxon>
        <taxon>Pezizomycotina</taxon>
        <taxon>Dothideomycetes</taxon>
        <taxon>Pleosporomycetidae</taxon>
        <taxon>Pleosporales</taxon>
        <taxon>Massarineae</taxon>
        <taxon>Didymosphaeriaceae</taxon>
        <taxon>Bimuria</taxon>
    </lineage>
</organism>
<gene>
    <name evidence="5" type="ORF">BU23DRAFT_449310</name>
</gene>
<dbReference type="Gene3D" id="3.40.50.150">
    <property type="entry name" value="Vaccinia Virus protein VP39"/>
    <property type="match status" value="1"/>
</dbReference>
<dbReference type="PANTHER" id="PTHR43712">
    <property type="entry name" value="PUTATIVE (AFU_ORTHOLOGUE AFUA_4G14580)-RELATED"/>
    <property type="match status" value="1"/>
</dbReference>
<dbReference type="InterPro" id="IPR029063">
    <property type="entry name" value="SAM-dependent_MTases_sf"/>
</dbReference>
<dbReference type="PANTHER" id="PTHR43712:SF1">
    <property type="entry name" value="HYPOTHETICAL O-METHYLTRANSFERASE (EUROFUNG)-RELATED"/>
    <property type="match status" value="1"/>
</dbReference>
<protein>
    <submittedName>
        <fullName evidence="5">S-adenosyl-L-methionine-dependent methyltransferase</fullName>
    </submittedName>
</protein>
<dbReference type="AlphaFoldDB" id="A0A6A5VZS0"/>
<evidence type="ECO:0000256" key="2">
    <source>
        <dbReference type="ARBA" id="ARBA00022679"/>
    </source>
</evidence>
<keyword evidence="1 5" id="KW-0489">Methyltransferase</keyword>
<keyword evidence="6" id="KW-1185">Reference proteome</keyword>